<dbReference type="Gene3D" id="1.20.1070.10">
    <property type="entry name" value="Rhodopsin 7-helix transmembrane proteins"/>
    <property type="match status" value="1"/>
</dbReference>
<name>A0ABQ9FPL6_TEGGR</name>
<dbReference type="SUPFAM" id="SSF81321">
    <property type="entry name" value="Family A G protein-coupled receptor-like"/>
    <property type="match status" value="1"/>
</dbReference>
<organism evidence="2 3">
    <name type="scientific">Tegillarca granosa</name>
    <name type="common">Malaysian cockle</name>
    <name type="synonym">Anadara granosa</name>
    <dbReference type="NCBI Taxonomy" id="220873"/>
    <lineage>
        <taxon>Eukaryota</taxon>
        <taxon>Metazoa</taxon>
        <taxon>Spiralia</taxon>
        <taxon>Lophotrochozoa</taxon>
        <taxon>Mollusca</taxon>
        <taxon>Bivalvia</taxon>
        <taxon>Autobranchia</taxon>
        <taxon>Pteriomorphia</taxon>
        <taxon>Arcoida</taxon>
        <taxon>Arcoidea</taxon>
        <taxon>Arcidae</taxon>
        <taxon>Tegillarca</taxon>
    </lineage>
</organism>
<gene>
    <name evidence="2" type="ORF">KUTeg_003737</name>
</gene>
<protein>
    <submittedName>
        <fullName evidence="2">Uncharacterized protein</fullName>
    </submittedName>
</protein>
<proteinExistence type="predicted"/>
<dbReference type="Proteomes" id="UP001217089">
    <property type="component" value="Unassembled WGS sequence"/>
</dbReference>
<keyword evidence="3" id="KW-1185">Reference proteome</keyword>
<reference evidence="2 3" key="1">
    <citation type="submission" date="2022-12" db="EMBL/GenBank/DDBJ databases">
        <title>Chromosome-level genome of Tegillarca granosa.</title>
        <authorList>
            <person name="Kim J."/>
        </authorList>
    </citation>
    <scope>NUCLEOTIDE SEQUENCE [LARGE SCALE GENOMIC DNA]</scope>
    <source>
        <strain evidence="2">Teg-2019</strain>
        <tissue evidence="2">Adductor muscle</tissue>
    </source>
</reference>
<feature type="transmembrane region" description="Helical" evidence="1">
    <location>
        <begin position="6"/>
        <end position="26"/>
    </location>
</feature>
<keyword evidence="1" id="KW-0472">Membrane</keyword>
<evidence type="ECO:0000313" key="2">
    <source>
        <dbReference type="EMBL" id="KAJ8318646.1"/>
    </source>
</evidence>
<accession>A0ABQ9FPL6</accession>
<comment type="caution">
    <text evidence="2">The sequence shown here is derived from an EMBL/GenBank/DDBJ whole genome shotgun (WGS) entry which is preliminary data.</text>
</comment>
<sequence length="85" mass="9985">MTALFSYIVVYIFCQIKIMFLFLKAYNSKSVLKRNSNLGDWFYDLKFAGSCMAYTNSALNPVIYAGFNENFKQGKRQYFTSFFTF</sequence>
<evidence type="ECO:0000313" key="3">
    <source>
        <dbReference type="Proteomes" id="UP001217089"/>
    </source>
</evidence>
<keyword evidence="1" id="KW-1133">Transmembrane helix</keyword>
<keyword evidence="1" id="KW-0812">Transmembrane</keyword>
<evidence type="ECO:0000256" key="1">
    <source>
        <dbReference type="SAM" id="Phobius"/>
    </source>
</evidence>
<dbReference type="EMBL" id="JARBDR010000214">
    <property type="protein sequence ID" value="KAJ8318646.1"/>
    <property type="molecule type" value="Genomic_DNA"/>
</dbReference>